<protein>
    <submittedName>
        <fullName evidence="1">Uncharacterized protein</fullName>
    </submittedName>
</protein>
<dbReference type="AlphaFoldDB" id="A0A0F9DF98"/>
<proteinExistence type="predicted"/>
<feature type="non-terminal residue" evidence="1">
    <location>
        <position position="1"/>
    </location>
</feature>
<name>A0A0F9DF98_9ZZZZ</name>
<evidence type="ECO:0000313" key="1">
    <source>
        <dbReference type="EMBL" id="KKL60289.1"/>
    </source>
</evidence>
<comment type="caution">
    <text evidence="1">The sequence shown here is derived from an EMBL/GenBank/DDBJ whole genome shotgun (WGS) entry which is preliminary data.</text>
</comment>
<organism evidence="1">
    <name type="scientific">marine sediment metagenome</name>
    <dbReference type="NCBI Taxonomy" id="412755"/>
    <lineage>
        <taxon>unclassified sequences</taxon>
        <taxon>metagenomes</taxon>
        <taxon>ecological metagenomes</taxon>
    </lineage>
</organism>
<sequence length="68" mass="7452">LTTNHFPQVAHFHPPLTGTLCPPADKFGPIDKAGDAGDLAGTQKIYDEMIALFKTLEKYAPDHDEDDD</sequence>
<gene>
    <name evidence="1" type="ORF">LCGC14_2206800</name>
</gene>
<reference evidence="1" key="1">
    <citation type="journal article" date="2015" name="Nature">
        <title>Complex archaea that bridge the gap between prokaryotes and eukaryotes.</title>
        <authorList>
            <person name="Spang A."/>
            <person name="Saw J.H."/>
            <person name="Jorgensen S.L."/>
            <person name="Zaremba-Niedzwiedzka K."/>
            <person name="Martijn J."/>
            <person name="Lind A.E."/>
            <person name="van Eijk R."/>
            <person name="Schleper C."/>
            <person name="Guy L."/>
            <person name="Ettema T.J."/>
        </authorList>
    </citation>
    <scope>NUCLEOTIDE SEQUENCE</scope>
</reference>
<accession>A0A0F9DF98</accession>
<dbReference type="EMBL" id="LAZR01029203">
    <property type="protein sequence ID" value="KKL60289.1"/>
    <property type="molecule type" value="Genomic_DNA"/>
</dbReference>